<dbReference type="InterPro" id="IPR001660">
    <property type="entry name" value="SAM"/>
</dbReference>
<feature type="region of interest" description="Disordered" evidence="6">
    <location>
        <begin position="1617"/>
        <end position="1641"/>
    </location>
</feature>
<feature type="compositionally biased region" description="Polar residues" evidence="6">
    <location>
        <begin position="758"/>
        <end position="774"/>
    </location>
</feature>
<dbReference type="OMA" id="HYEVPHA"/>
<dbReference type="Proteomes" id="UP000094527">
    <property type="component" value="Unassembled WGS sequence"/>
</dbReference>
<dbReference type="Gene3D" id="2.30.42.10">
    <property type="match status" value="1"/>
</dbReference>
<evidence type="ECO:0000256" key="3">
    <source>
        <dbReference type="ARBA" id="ARBA00034105"/>
    </source>
</evidence>
<feature type="compositionally biased region" description="Low complexity" evidence="6">
    <location>
        <begin position="1321"/>
        <end position="1337"/>
    </location>
</feature>
<evidence type="ECO:0000256" key="4">
    <source>
        <dbReference type="PROSITE-ProRule" id="PRU00023"/>
    </source>
</evidence>
<dbReference type="PANTHER" id="PTHR24135">
    <property type="entry name" value="SH3 AND MULTIPLE ANKYRIN REPEAT DOMAINS PROTEIN"/>
    <property type="match status" value="1"/>
</dbReference>
<feature type="region of interest" description="Disordered" evidence="6">
    <location>
        <begin position="453"/>
        <end position="474"/>
    </location>
</feature>
<feature type="compositionally biased region" description="Basic and acidic residues" evidence="6">
    <location>
        <begin position="1245"/>
        <end position="1263"/>
    </location>
</feature>
<dbReference type="PROSITE" id="PS50105">
    <property type="entry name" value="SAM_DOMAIN"/>
    <property type="match status" value="1"/>
</dbReference>
<feature type="region of interest" description="Disordered" evidence="6">
    <location>
        <begin position="1222"/>
        <end position="1293"/>
    </location>
</feature>
<feature type="compositionally biased region" description="Low complexity" evidence="6">
    <location>
        <begin position="1681"/>
        <end position="1700"/>
    </location>
</feature>
<dbReference type="SUPFAM" id="SSF47769">
    <property type="entry name" value="SAM/Pointed domain"/>
    <property type="match status" value="1"/>
</dbReference>
<reference evidence="10 11" key="1">
    <citation type="journal article" date="2016" name="Genome Biol. Evol.">
        <title>Gene Family Evolution Reflects Adaptation to Soil Environmental Stressors in the Genome of the Collembolan Orchesella cincta.</title>
        <authorList>
            <person name="Faddeeva-Vakhrusheva A."/>
            <person name="Derks M.F."/>
            <person name="Anvar S.Y."/>
            <person name="Agamennone V."/>
            <person name="Suring W."/>
            <person name="Smit S."/>
            <person name="van Straalen N.M."/>
            <person name="Roelofs D."/>
        </authorList>
    </citation>
    <scope>NUCLEOTIDE SEQUENCE [LARGE SCALE GENOMIC DNA]</scope>
    <source>
        <tissue evidence="10">Mixed pool</tissue>
    </source>
</reference>
<feature type="domain" description="SH3" evidence="7">
    <location>
        <begin position="486"/>
        <end position="545"/>
    </location>
</feature>
<feature type="compositionally biased region" description="Polar residues" evidence="6">
    <location>
        <begin position="1668"/>
        <end position="1680"/>
    </location>
</feature>
<dbReference type="Gene3D" id="3.10.20.90">
    <property type="entry name" value="Phosphatidylinositol 3-kinase Catalytic Subunit, Chain A, domain 1"/>
    <property type="match status" value="1"/>
</dbReference>
<keyword evidence="2" id="KW-0770">Synapse</keyword>
<feature type="region of interest" description="Disordered" evidence="6">
    <location>
        <begin position="1110"/>
        <end position="1139"/>
    </location>
</feature>
<feature type="region of interest" description="Disordered" evidence="6">
    <location>
        <begin position="1168"/>
        <end position="1187"/>
    </location>
</feature>
<feature type="region of interest" description="Disordered" evidence="6">
    <location>
        <begin position="1068"/>
        <end position="1087"/>
    </location>
</feature>
<feature type="compositionally biased region" description="Basic and acidic residues" evidence="6">
    <location>
        <begin position="1505"/>
        <end position="1515"/>
    </location>
</feature>
<sequence length="2038" mass="222153">MNDEEASGACEEDQGGGAVLIRIHVPDLNIHKCLQFYKHDLVWDVKQQCLASLPKELKESFNYGLFAPPCNGKAGKFLDEERPLSDYPFSGPVGYLELRYKRRLYKGINIDEKQLKSLHTKSNLRRFLDYVSSGHCEKITKMCSKGLDPNFHCPETGETPLSMAALMKKPSKLCIALVNGGALLDYRTKDGSTAMHRAVESKNVEAVKTMLDLGGSPNYRDSKGLTPLYISVATGADPTLCEMLLHDHAYIGAQDTQGWHETHQACRNGLVQHLEHLLYYGADMNARNASGNTPLHVCAVNNQESCARLLLFRGADKEALNFANQTPYQVAVIAGNLELAEIIQNHRPQDVVPYRDLPKYNPKRRSVISRALSDPRLNVSMTCLSGRFSRGPPSPCPSNRSLPPFSSASSCLSECSSHTRSESCSDSSYSGGSSHFGSEDNCGSAITEKSLDHSDITSDSSGVGTCNSGGSGSSYDATPTDPALILPGMMVVCVENYTPTSSRHLKLAEGDIIEVTASTGAGVLEGSLRGNIGLFPASCVQEIRMKVYENRNNLSHRTPGKKDPALKHMAKIKKIWGEPHTVILHRGQKGFGFVLRGAKADSPLMELQPSDRFPALQYLDDVDENGVADRAGLRKGDFILTINGVDVSQFSHESVVDLIRKSADLVSMTVVGLSYPQVLQQENCKPGSPASLTCDANSSGTPKAQYHFATLPRKYSGSGGPNVPSPPRRDPNTSLSVGRARAKSMVAALADLGDGANHVSSSGENVSTKSSSVDSIAGKPPLPPSVANSNGTNENGTSNASSNSGVQTKTASIRARPSSGRIAASEIEELFTEKSINGAAETNDGKLTWTPSSTLPHAGHKIYASVAEMKRSKSALKGKELAKLHKDFHSTPDLEGCKKAPVLKAGLPPERKSKSLSQENLNQLRVNPRHSWACMSPTIQGLFDKNYENSWKSIETLPAPPPEAAAPAKEDGHESDSSSGSSTTGSTSGEETPKSIKTPVIVPEGEYRTIKPLRPVQSKTLPRRASTGCTISSAEQQTIMNLVPPGQVIKVDVSKSKDYASLDCSGTATLGRRPETSGSVMSSFKPTDSAKLYASPDDLKLIGYRESTQEQISATGTLRKIRSQSLPPGKKEGKSGDYAEPVKGALKENEAYGNIKLDNTNNAACNDASSPVMPSPDTDPSTTPIGTKNLEKKISNITSNNNNINNNIDQKFDPQKSLQEAKDKLKPVKPVLKTTSSLSNSNESTKIRIEVKQSPRLSRKVEKTVTFQSEPSQQSAGSANPSSQGSHMSHSMSVDEIPKVKATLKASKSFPNDLGQEEGEPGTASTTETSETQQSGGNNYVTCLPVNPDSDSSEDSSDKTWILKDENGPSSASTTSDSVQTVISAAQSNNSNQTTANHVEPAKDKVAADKVPNTTPPQNVPAATKQNLSASVQLGVAHLHQQQLQQLSTTKPQSQNAQVEPNYGTLGRTSALRSAGSGPSPGNLTKNAVSLVKLPPPMEIESETDDSRSPRDTRMQQKKTYPYNANEGTHTPQAYHTLQPQRSKPMHADHQQYQQHMQLQHQYHLQQQQLAARQLQQLQGQGQGQNRQAEKSIEESLKLIQMHVAALKQDFPSVVPPPPEFSLRNQTPILAPPPEFSDARDTHEQATRFNQGHALAAAAAAANAEAGQPNSLPGQQPFNRQSPMQQYQLHQQHSQLAQQHMQQYQTQQAQLIHAQQQQQQQQAAQQQQQHQQQQQSHPQQQQQSHPQQQQQQHPQQQQQQHQAPQQQQPQQHIMTMSMPAYQSLGRHQTYSTNSAQSMLNSSAYGHYSTLTNPKLQPQSQHHQQQAASGQQQMHAVPAQGSHAVPPGSAAVYQQHHPKCYYYQQTSSGSTQGTNSGTKYIPEKLHPVHRYTPDIYESSSGPRIVGTIPKKQPGSDHYEVPHAHQQLLQQQAAQQQQQQQAAQQQAAAAAAQQQQQQTTRIRREFRNKTLPDWSVGDACDWLDSLFMPEYKAIFQQRAIDGKKLMRIDNATLLELGIKKLGHRMNIEKSLKRYLPQPKT</sequence>
<dbReference type="FunFam" id="2.30.42.10:FF:000018">
    <property type="entry name" value="SH3 and multiple ankyrin repeat domains protein 2"/>
    <property type="match status" value="1"/>
</dbReference>
<dbReference type="Gene3D" id="1.25.40.20">
    <property type="entry name" value="Ankyrin repeat-containing domain"/>
    <property type="match status" value="1"/>
</dbReference>
<feature type="compositionally biased region" description="Polar residues" evidence="6">
    <location>
        <begin position="1805"/>
        <end position="1815"/>
    </location>
</feature>
<feature type="domain" description="SAM" evidence="8">
    <location>
        <begin position="1972"/>
        <end position="2035"/>
    </location>
</feature>
<dbReference type="Pfam" id="PF12796">
    <property type="entry name" value="Ank_2"/>
    <property type="match status" value="2"/>
</dbReference>
<dbReference type="PROSITE" id="PS50088">
    <property type="entry name" value="ANK_REPEAT"/>
    <property type="match status" value="3"/>
</dbReference>
<dbReference type="CDD" id="cd17091">
    <property type="entry name" value="FERM_F0_SHANK"/>
    <property type="match status" value="1"/>
</dbReference>
<feature type="compositionally biased region" description="Low complexity" evidence="6">
    <location>
        <begin position="1228"/>
        <end position="1244"/>
    </location>
</feature>
<gene>
    <name evidence="10" type="ORF">Ocin01_00060</name>
</gene>
<dbReference type="InterPro" id="IPR001478">
    <property type="entry name" value="PDZ"/>
</dbReference>
<dbReference type="SUPFAM" id="SSF50156">
    <property type="entry name" value="PDZ domain-like"/>
    <property type="match status" value="1"/>
</dbReference>
<feature type="repeat" description="ANK" evidence="4">
    <location>
        <begin position="290"/>
        <end position="322"/>
    </location>
</feature>
<dbReference type="InterPro" id="IPR051569">
    <property type="entry name" value="SHANK"/>
</dbReference>
<dbReference type="Pfam" id="PF00595">
    <property type="entry name" value="PDZ"/>
    <property type="match status" value="1"/>
</dbReference>
<evidence type="ECO:0000256" key="5">
    <source>
        <dbReference type="PROSITE-ProRule" id="PRU00192"/>
    </source>
</evidence>
<dbReference type="PROSITE" id="PS50002">
    <property type="entry name" value="SH3"/>
    <property type="match status" value="1"/>
</dbReference>
<dbReference type="SMART" id="SM00248">
    <property type="entry name" value="ANK"/>
    <property type="match status" value="6"/>
</dbReference>
<dbReference type="Gene3D" id="1.10.150.50">
    <property type="entry name" value="Transcription Factor, Ets-1"/>
    <property type="match status" value="1"/>
</dbReference>
<feature type="region of interest" description="Disordered" evidence="6">
    <location>
        <begin position="1467"/>
        <end position="1516"/>
    </location>
</feature>
<evidence type="ECO:0000256" key="1">
    <source>
        <dbReference type="ARBA" id="ARBA00022443"/>
    </source>
</evidence>
<feature type="region of interest" description="Disordered" evidence="6">
    <location>
        <begin position="953"/>
        <end position="1002"/>
    </location>
</feature>
<feature type="compositionally biased region" description="Low complexity" evidence="6">
    <location>
        <begin position="1169"/>
        <end position="1184"/>
    </location>
</feature>
<dbReference type="InterPro" id="IPR001452">
    <property type="entry name" value="SH3_domain"/>
</dbReference>
<dbReference type="GO" id="GO:0035255">
    <property type="term" value="F:ionotropic glutamate receptor binding"/>
    <property type="evidence" value="ECO:0007669"/>
    <property type="project" value="TreeGrafter"/>
</dbReference>
<feature type="compositionally biased region" description="Low complexity" evidence="6">
    <location>
        <begin position="1282"/>
        <end position="1292"/>
    </location>
</feature>
<dbReference type="GO" id="GO:0030160">
    <property type="term" value="F:synaptic receptor adaptor activity"/>
    <property type="evidence" value="ECO:0007669"/>
    <property type="project" value="TreeGrafter"/>
</dbReference>
<feature type="region of interest" description="Disordered" evidence="6">
    <location>
        <begin position="1727"/>
        <end position="1771"/>
    </location>
</feature>
<comment type="caution">
    <text evidence="10">The sequence shown here is derived from an EMBL/GenBank/DDBJ whole genome shotgun (WGS) entry which is preliminary data.</text>
</comment>
<feature type="region of interest" description="Disordered" evidence="6">
    <location>
        <begin position="1863"/>
        <end position="1931"/>
    </location>
</feature>
<dbReference type="Pfam" id="PF07653">
    <property type="entry name" value="SH3_2"/>
    <property type="match status" value="1"/>
</dbReference>
<evidence type="ECO:0000259" key="8">
    <source>
        <dbReference type="PROSITE" id="PS50105"/>
    </source>
</evidence>
<evidence type="ECO:0000313" key="10">
    <source>
        <dbReference type="EMBL" id="ODN06586.1"/>
    </source>
</evidence>
<keyword evidence="11" id="KW-1185">Reference proteome</keyword>
<feature type="compositionally biased region" description="Low complexity" evidence="6">
    <location>
        <begin position="1863"/>
        <end position="1877"/>
    </location>
</feature>
<dbReference type="OrthoDB" id="445896at2759"/>
<feature type="compositionally biased region" description="Low complexity" evidence="6">
    <location>
        <begin position="787"/>
        <end position="805"/>
    </location>
</feature>
<feature type="region of interest" description="Disordered" evidence="6">
    <location>
        <begin position="711"/>
        <end position="740"/>
    </location>
</feature>
<feature type="region of interest" description="Disordered" evidence="6">
    <location>
        <begin position="1654"/>
        <end position="1700"/>
    </location>
</feature>
<dbReference type="PROSITE" id="PS50106">
    <property type="entry name" value="PDZ"/>
    <property type="match status" value="1"/>
</dbReference>
<proteinExistence type="predicted"/>
<feature type="domain" description="PDZ" evidence="9">
    <location>
        <begin position="581"/>
        <end position="674"/>
    </location>
</feature>
<dbReference type="SUPFAM" id="SSF48403">
    <property type="entry name" value="Ankyrin repeat"/>
    <property type="match status" value="1"/>
</dbReference>
<dbReference type="GO" id="GO:0014069">
    <property type="term" value="C:postsynaptic density"/>
    <property type="evidence" value="ECO:0007669"/>
    <property type="project" value="UniProtKB-SubCell"/>
</dbReference>
<feature type="compositionally biased region" description="Polar residues" evidence="6">
    <location>
        <begin position="457"/>
        <end position="466"/>
    </location>
</feature>
<evidence type="ECO:0000259" key="9">
    <source>
        <dbReference type="PROSITE" id="PS50106"/>
    </source>
</evidence>
<dbReference type="InterPro" id="IPR013761">
    <property type="entry name" value="SAM/pointed_sf"/>
</dbReference>
<accession>A0A1D2NNR2</accession>
<dbReference type="InterPro" id="IPR036770">
    <property type="entry name" value="Ankyrin_rpt-contain_sf"/>
</dbReference>
<feature type="repeat" description="ANK" evidence="4">
    <location>
        <begin position="257"/>
        <end position="289"/>
    </location>
</feature>
<feature type="region of interest" description="Disordered" evidence="6">
    <location>
        <begin position="1805"/>
        <end position="1850"/>
    </location>
</feature>
<organism evidence="10 11">
    <name type="scientific">Orchesella cincta</name>
    <name type="common">Springtail</name>
    <name type="synonym">Podura cincta</name>
    <dbReference type="NCBI Taxonomy" id="48709"/>
    <lineage>
        <taxon>Eukaryota</taxon>
        <taxon>Metazoa</taxon>
        <taxon>Ecdysozoa</taxon>
        <taxon>Arthropoda</taxon>
        <taxon>Hexapoda</taxon>
        <taxon>Collembola</taxon>
        <taxon>Entomobryomorpha</taxon>
        <taxon>Entomobryoidea</taxon>
        <taxon>Orchesellidae</taxon>
        <taxon>Orchesellinae</taxon>
        <taxon>Orchesella</taxon>
    </lineage>
</organism>
<evidence type="ECO:0000256" key="2">
    <source>
        <dbReference type="ARBA" id="ARBA00023018"/>
    </source>
</evidence>
<dbReference type="InterPro" id="IPR002110">
    <property type="entry name" value="Ankyrin_rpt"/>
</dbReference>
<dbReference type="PANTHER" id="PTHR24135:SF28">
    <property type="entry name" value="LD13733P"/>
    <property type="match status" value="1"/>
</dbReference>
<dbReference type="GO" id="GO:0045211">
    <property type="term" value="C:postsynaptic membrane"/>
    <property type="evidence" value="ECO:0007669"/>
    <property type="project" value="TreeGrafter"/>
</dbReference>
<feature type="compositionally biased region" description="Polar residues" evidence="6">
    <location>
        <begin position="1265"/>
        <end position="1281"/>
    </location>
</feature>
<dbReference type="CDD" id="cd06746">
    <property type="entry name" value="PDZ_SHANK1_3-like"/>
    <property type="match status" value="1"/>
</dbReference>
<dbReference type="STRING" id="48709.A0A1D2NNR2"/>
<feature type="compositionally biased region" description="Low complexity" evidence="6">
    <location>
        <begin position="977"/>
        <end position="990"/>
    </location>
</feature>
<dbReference type="Pfam" id="PF00536">
    <property type="entry name" value="SAM_1"/>
    <property type="match status" value="1"/>
</dbReference>
<dbReference type="InterPro" id="IPR036028">
    <property type="entry name" value="SH3-like_dom_sf"/>
</dbReference>
<dbReference type="EMBL" id="LJIJ01000002">
    <property type="protein sequence ID" value="ODN06586.1"/>
    <property type="molecule type" value="Genomic_DNA"/>
</dbReference>
<dbReference type="SMART" id="SM00228">
    <property type="entry name" value="PDZ"/>
    <property type="match status" value="1"/>
</dbReference>
<keyword evidence="1 5" id="KW-0728">SH3 domain</keyword>
<evidence type="ECO:0000259" key="7">
    <source>
        <dbReference type="PROSITE" id="PS50002"/>
    </source>
</evidence>
<dbReference type="GO" id="GO:0043197">
    <property type="term" value="C:dendritic spine"/>
    <property type="evidence" value="ECO:0007669"/>
    <property type="project" value="TreeGrafter"/>
</dbReference>
<feature type="region of interest" description="Disordered" evidence="6">
    <location>
        <begin position="1309"/>
        <end position="1379"/>
    </location>
</feature>
<comment type="subcellular location">
    <subcellularLocation>
        <location evidence="3">Postsynaptic density</location>
    </subcellularLocation>
</comment>
<feature type="compositionally biased region" description="Polar residues" evidence="6">
    <location>
        <begin position="1076"/>
        <end position="1086"/>
    </location>
</feature>
<evidence type="ECO:0000313" key="11">
    <source>
        <dbReference type="Proteomes" id="UP000094527"/>
    </source>
</evidence>
<dbReference type="SMART" id="SM00326">
    <property type="entry name" value="SH3"/>
    <property type="match status" value="1"/>
</dbReference>
<feature type="compositionally biased region" description="Basic and acidic residues" evidence="6">
    <location>
        <begin position="1912"/>
        <end position="1921"/>
    </location>
</feature>
<dbReference type="PROSITE" id="PS50297">
    <property type="entry name" value="ANK_REP_REGION"/>
    <property type="match status" value="2"/>
</dbReference>
<name>A0A1D2NNR2_ORCCI</name>
<dbReference type="SMART" id="SM00454">
    <property type="entry name" value="SAM"/>
    <property type="match status" value="1"/>
</dbReference>
<keyword evidence="4" id="KW-0040">ANK repeat</keyword>
<dbReference type="SUPFAM" id="SSF50044">
    <property type="entry name" value="SH3-domain"/>
    <property type="match status" value="1"/>
</dbReference>
<evidence type="ECO:0000256" key="6">
    <source>
        <dbReference type="SAM" id="MobiDB-lite"/>
    </source>
</evidence>
<protein>
    <submittedName>
        <fullName evidence="10">SH3 and multiple ankyrin repeat domains protein 3</fullName>
    </submittedName>
</protein>
<feature type="compositionally biased region" description="Polar residues" evidence="6">
    <location>
        <begin position="1368"/>
        <end position="1379"/>
    </location>
</feature>
<feature type="compositionally biased region" description="Basic and acidic residues" evidence="6">
    <location>
        <begin position="1356"/>
        <end position="1367"/>
    </location>
</feature>
<feature type="compositionally biased region" description="Low complexity" evidence="6">
    <location>
        <begin position="1816"/>
        <end position="1832"/>
    </location>
</feature>
<feature type="compositionally biased region" description="Low complexity" evidence="6">
    <location>
        <begin position="1654"/>
        <end position="1666"/>
    </location>
</feature>
<dbReference type="InterPro" id="IPR036034">
    <property type="entry name" value="PDZ_sf"/>
</dbReference>
<dbReference type="FunFam" id="3.10.20.90:FF:000029">
    <property type="entry name" value="SH3 and multiple ankyrin repeat domains protein 1"/>
    <property type="match status" value="1"/>
</dbReference>
<feature type="repeat" description="ANK" evidence="4">
    <location>
        <begin position="190"/>
        <end position="222"/>
    </location>
</feature>
<dbReference type="Gene3D" id="2.30.30.40">
    <property type="entry name" value="SH3 Domains"/>
    <property type="match status" value="1"/>
</dbReference>
<feature type="region of interest" description="Disordered" evidence="6">
    <location>
        <begin position="755"/>
        <end position="820"/>
    </location>
</feature>